<reference evidence="2 3" key="1">
    <citation type="submission" date="2017-10" db="EMBL/GenBank/DDBJ databases">
        <title>Draft genome of Longimonas halophila.</title>
        <authorList>
            <person name="Goh K.M."/>
            <person name="Shamsir M.S."/>
            <person name="Lim S.W."/>
        </authorList>
    </citation>
    <scope>NUCLEOTIDE SEQUENCE [LARGE SCALE GENOMIC DNA]</scope>
    <source>
        <strain evidence="2 3">KCTC 42399</strain>
    </source>
</reference>
<proteinExistence type="predicted"/>
<feature type="region of interest" description="Disordered" evidence="1">
    <location>
        <begin position="1"/>
        <end position="58"/>
    </location>
</feature>
<sequence length="793" mass="87252">MSRPDVPHPQRRRARRGAASPRSPEQQARSSAGPSEAPPPSAGLPEDSLPEDGPDVIDAERSYRQGPVYGSAVPTAVLSAVGFVTHMDTLRLETSALGLMAYLQAMANQHHQLRRRQQAGHLQASRQLQDPQLPLFDTSFSADVFSADASSPESARQYISAYQYVNAYSGREHVVERQLGTFIKSIQGIAEDLYRRIYKRLPPAQDPLADPDFRKIYERVLRALQRVSSPAAIAGAEGDTLPRETAPAAPIPSKRPTPKRPPREERSGPLLQRLGPAVPSPNKLVRDRNGQRWRASRALRSAPPEKAAQTTRAVRASGPAPRIPWHRPYLDPLQVTEALYAHREALHERFTHGWKATIQDGQWTRHQLRHARRSETSIATQGSDRPSFISVGRWREDEITRRHPDSAVTVPWIIADIDGEDPATSAKHAKTLCRLLVKCGLDPSHLVVSYTGGRGCHVRIPHGAVGCPIYQDVDAASVLLSRFFDTLCTDHPRLRAAIDDAACRPTQMIRMIGSDRTHGGRCVAVTGDTFLELHPLVLFGHSDNSRYDGFTLPKPEEAPYTPGLGYLLLPEDLTTKHHPIHRPVTQLLQGWTSPNRLQLRIDTNAQKKGRGGSAIHVNQYCWKPHFSRPPPTGDSQLHQPGNGPSEVIGRLMNPVQEGEAWGEAVERSYVGRNKACFIMGLYAYTYPGAALLRVQTLLTERDGEPMPGGDGAAPTGGQSSRWMQQISQARAAGHERADAPVGDAPVGDVPTGAVPASDVPVEAIVHAWNRLVCRPALPEREVDTTLRSARSYT</sequence>
<comment type="caution">
    <text evidence="2">The sequence shown here is derived from an EMBL/GenBank/DDBJ whole genome shotgun (WGS) entry which is preliminary data.</text>
</comment>
<dbReference type="RefSeq" id="WP_098063486.1">
    <property type="nucleotide sequence ID" value="NZ_PDEP01000024.1"/>
</dbReference>
<dbReference type="EMBL" id="PDEP01000024">
    <property type="protein sequence ID" value="PEN04634.1"/>
    <property type="molecule type" value="Genomic_DNA"/>
</dbReference>
<feature type="region of interest" description="Disordered" evidence="1">
    <location>
        <begin position="701"/>
        <end position="720"/>
    </location>
</feature>
<evidence type="ECO:0000256" key="1">
    <source>
        <dbReference type="SAM" id="MobiDB-lite"/>
    </source>
</evidence>
<gene>
    <name evidence="2" type="ORF">CRI93_14845</name>
</gene>
<feature type="compositionally biased region" description="Low complexity" evidence="1">
    <location>
        <begin position="17"/>
        <end position="35"/>
    </location>
</feature>
<evidence type="ECO:0000313" key="2">
    <source>
        <dbReference type="EMBL" id="PEN04634.1"/>
    </source>
</evidence>
<dbReference type="Proteomes" id="UP000221024">
    <property type="component" value="Unassembled WGS sequence"/>
</dbReference>
<feature type="region of interest" description="Disordered" evidence="1">
    <location>
        <begin position="234"/>
        <end position="320"/>
    </location>
</feature>
<organism evidence="2 3">
    <name type="scientific">Longimonas halophila</name>
    <dbReference type="NCBI Taxonomy" id="1469170"/>
    <lineage>
        <taxon>Bacteria</taxon>
        <taxon>Pseudomonadati</taxon>
        <taxon>Rhodothermota</taxon>
        <taxon>Rhodothermia</taxon>
        <taxon>Rhodothermales</taxon>
        <taxon>Salisaetaceae</taxon>
        <taxon>Longimonas</taxon>
    </lineage>
</organism>
<protein>
    <recommendedName>
        <fullName evidence="4">DNA primase</fullName>
    </recommendedName>
</protein>
<accession>A0A2H3NKJ0</accession>
<feature type="compositionally biased region" description="Acidic residues" evidence="1">
    <location>
        <begin position="48"/>
        <end position="57"/>
    </location>
</feature>
<keyword evidence="3" id="KW-1185">Reference proteome</keyword>
<evidence type="ECO:0008006" key="4">
    <source>
        <dbReference type="Google" id="ProtNLM"/>
    </source>
</evidence>
<dbReference type="AlphaFoldDB" id="A0A2H3NKJ0"/>
<name>A0A2H3NKJ0_9BACT</name>
<evidence type="ECO:0000313" key="3">
    <source>
        <dbReference type="Proteomes" id="UP000221024"/>
    </source>
</evidence>